<gene>
    <name evidence="1" type="ORF">JCM17207_03750</name>
</gene>
<comment type="caution">
    <text evidence="1">The sequence shown here is derived from an EMBL/GenBank/DDBJ whole genome shotgun (WGS) entry which is preliminary data.</text>
</comment>
<protein>
    <recommendedName>
        <fullName evidence="3">Stage III sporulation protein AB</fullName>
    </recommendedName>
</protein>
<dbReference type="AlphaFoldDB" id="A0AA37MY99"/>
<dbReference type="EMBL" id="BQKV01000018">
    <property type="protein sequence ID" value="GJN63750.1"/>
    <property type="molecule type" value="Genomic_DNA"/>
</dbReference>
<evidence type="ECO:0000313" key="1">
    <source>
        <dbReference type="EMBL" id="GJN63750.1"/>
    </source>
</evidence>
<proteinExistence type="predicted"/>
<organism evidence="1 2">
    <name type="scientific">Faecalibacterium gallinarum</name>
    <dbReference type="NCBI Taxonomy" id="2903556"/>
    <lineage>
        <taxon>Bacteria</taxon>
        <taxon>Bacillati</taxon>
        <taxon>Bacillota</taxon>
        <taxon>Clostridia</taxon>
        <taxon>Eubacteriales</taxon>
        <taxon>Oscillospiraceae</taxon>
        <taxon>Faecalibacterium</taxon>
    </lineage>
</organism>
<accession>A0AA37MY99</accession>
<name>A0AA37MY99_9FIRM</name>
<sequence length="157" mass="17301">MSSLRLAAAILLAAGGWCAGTARRQKQINRCRMLEEVIELLGRLEQEIGYRHADLGRLLGALRAENAGKPMEKYLQSISTLQQIKAPDLLEPEQKACFFECMSGLGRATAEQECARLAYYRSRFESFLQQAQKQAESAGLDQKLGLAVGGMLALLVL</sequence>
<evidence type="ECO:0000313" key="2">
    <source>
        <dbReference type="Proteomes" id="UP001055185"/>
    </source>
</evidence>
<dbReference type="Proteomes" id="UP001055185">
    <property type="component" value="Unassembled WGS sequence"/>
</dbReference>
<dbReference type="RefSeq" id="WP_238315938.1">
    <property type="nucleotide sequence ID" value="NZ_BQKV01000018.1"/>
</dbReference>
<keyword evidence="2" id="KW-1185">Reference proteome</keyword>
<evidence type="ECO:0008006" key="3">
    <source>
        <dbReference type="Google" id="ProtNLM"/>
    </source>
</evidence>
<reference evidence="1" key="1">
    <citation type="journal article" date="2022" name="Int. J. Syst. Evol. Microbiol.">
        <title>Genome-based, phenotypic and chemotaxonomic classification of Faecalibacterium strains: proposal of three novel species Faecalibacterium duncaniae sp. nov., Faecalibacterium hattorii sp. nov. and Faecalibacterium gallinarum sp. nov. .</title>
        <authorList>
            <person name="Sakamoto M."/>
            <person name="Sakurai N."/>
            <person name="Tanno H."/>
            <person name="Iino T."/>
            <person name="Ohkuma M."/>
            <person name="Endo A."/>
        </authorList>
    </citation>
    <scope>NUCLEOTIDE SEQUENCE</scope>
    <source>
        <strain evidence="1">JCM 17207</strain>
    </source>
</reference>